<evidence type="ECO:0000256" key="11">
    <source>
        <dbReference type="SAM" id="MobiDB-lite"/>
    </source>
</evidence>
<evidence type="ECO:0000256" key="1">
    <source>
        <dbReference type="ARBA" id="ARBA00004514"/>
    </source>
</evidence>
<keyword evidence="5 13" id="KW-0396">Initiation factor</keyword>
<dbReference type="CDD" id="cd11558">
    <property type="entry name" value="W2_eIF2B_epsilon"/>
    <property type="match status" value="1"/>
</dbReference>
<feature type="compositionally biased region" description="Acidic residues" evidence="11">
    <location>
        <begin position="698"/>
        <end position="716"/>
    </location>
</feature>
<comment type="caution">
    <text evidence="13">The sequence shown here is derived from an EMBL/GenBank/DDBJ whole genome shotgun (WGS) entry which is preliminary data.</text>
</comment>
<name>A0A9P4QAV2_9PEZI</name>
<dbReference type="InterPro" id="IPR035543">
    <property type="entry name" value="eIF-2B_epsilon_N"/>
</dbReference>
<dbReference type="GO" id="GO:0005851">
    <property type="term" value="C:eukaryotic translation initiation factor 2B complex"/>
    <property type="evidence" value="ECO:0007669"/>
    <property type="project" value="TreeGrafter"/>
</dbReference>
<dbReference type="InterPro" id="IPR029044">
    <property type="entry name" value="Nucleotide-diphossugar_trans"/>
</dbReference>
<feature type="region of interest" description="Disordered" evidence="11">
    <location>
        <begin position="1"/>
        <end position="21"/>
    </location>
</feature>
<keyword evidence="5 13" id="KW-0648">Protein biosynthesis</keyword>
<dbReference type="Gene3D" id="2.160.10.10">
    <property type="entry name" value="Hexapeptide repeat proteins"/>
    <property type="match status" value="1"/>
</dbReference>
<evidence type="ECO:0000256" key="4">
    <source>
        <dbReference type="ARBA" id="ARBA00022490"/>
    </source>
</evidence>
<evidence type="ECO:0000313" key="14">
    <source>
        <dbReference type="Proteomes" id="UP000799441"/>
    </source>
</evidence>
<accession>A0A9P4QAV2</accession>
<evidence type="ECO:0000256" key="5">
    <source>
        <dbReference type="ARBA" id="ARBA00022540"/>
    </source>
</evidence>
<dbReference type="Proteomes" id="UP000799441">
    <property type="component" value="Unassembled WGS sequence"/>
</dbReference>
<dbReference type="CDD" id="cd05787">
    <property type="entry name" value="LbH_eIF2B_epsilon"/>
    <property type="match status" value="1"/>
</dbReference>
<dbReference type="AlphaFoldDB" id="A0A9P4QAV2"/>
<evidence type="ECO:0000259" key="12">
    <source>
        <dbReference type="PROSITE" id="PS51363"/>
    </source>
</evidence>
<evidence type="ECO:0000256" key="6">
    <source>
        <dbReference type="ARBA" id="ARBA00030179"/>
    </source>
</evidence>
<reference evidence="13" key="1">
    <citation type="journal article" date="2020" name="Stud. Mycol.">
        <title>101 Dothideomycetes genomes: a test case for predicting lifestyles and emergence of pathogens.</title>
        <authorList>
            <person name="Haridas S."/>
            <person name="Albert R."/>
            <person name="Binder M."/>
            <person name="Bloem J."/>
            <person name="Labutti K."/>
            <person name="Salamov A."/>
            <person name="Andreopoulos B."/>
            <person name="Baker S."/>
            <person name="Barry K."/>
            <person name="Bills G."/>
            <person name="Bluhm B."/>
            <person name="Cannon C."/>
            <person name="Castanera R."/>
            <person name="Culley D."/>
            <person name="Daum C."/>
            <person name="Ezra D."/>
            <person name="Gonzalez J."/>
            <person name="Henrissat B."/>
            <person name="Kuo A."/>
            <person name="Liang C."/>
            <person name="Lipzen A."/>
            <person name="Lutzoni F."/>
            <person name="Magnuson J."/>
            <person name="Mondo S."/>
            <person name="Nolan M."/>
            <person name="Ohm R."/>
            <person name="Pangilinan J."/>
            <person name="Park H.-J."/>
            <person name="Ramirez L."/>
            <person name="Alfaro M."/>
            <person name="Sun H."/>
            <person name="Tritt A."/>
            <person name="Yoshinaga Y."/>
            <person name="Zwiers L.-H."/>
            <person name="Turgeon B."/>
            <person name="Goodwin S."/>
            <person name="Spatafora J."/>
            <person name="Crous P."/>
            <person name="Grigoriev I."/>
        </authorList>
    </citation>
    <scope>NUCLEOTIDE SEQUENCE</scope>
    <source>
        <strain evidence="13">CBS 116435</strain>
    </source>
</reference>
<feature type="compositionally biased region" description="Basic and acidic residues" evidence="11">
    <location>
        <begin position="9"/>
        <end position="21"/>
    </location>
</feature>
<evidence type="ECO:0000256" key="3">
    <source>
        <dbReference type="ARBA" id="ARBA00018601"/>
    </source>
</evidence>
<gene>
    <name evidence="13" type="ORF">K431DRAFT_284042</name>
</gene>
<evidence type="ECO:0000256" key="9">
    <source>
        <dbReference type="ARBA" id="ARBA00044345"/>
    </source>
</evidence>
<dbReference type="OrthoDB" id="424572at2759"/>
<sequence>MAPKAKKGGQGDRSKGAEEKREEPLQALILADSFETKFDPFTIERPRCLLPLANIPLIEYTLEFLANAGVEEAFLYCGNHTDQVEEYIQSSKWVKDTAPFALEIIRSTSRTIGDAMRDLDQKSILTGDFLCVYGDVISNISLEPALAAHRARREKDKKAIMTMVLREAGISHRTKSQSTRPAFVIDPDKARCVHYEQMRPGQKSPRLSIEAEILEECAELDVRTDLIDCGIDICTPEVLSQWSEGFDWDMPRRGFLYGVLKDHELNGLTIHVHIAQDSYAARVKNLQAYDAVSRDVISRWTYPLTPDTNLISSQTYQLYKRNVYKEDGVVLARSSNIQRRTVLGRATSVGENTTITNSVIGRRCVIGKRVNIKGAYIWDDARIGDDTVIEQAIVANEASIGKRCKLSPGALVAFGVRIADNTNVPASARISKAARADGTPQQTDTKVVGKGGEGYQVEDDEEDEDIPEGLIPSQSIYELQHLSLSNESVSTLHSVYGDEEEDTDAIHVARRSSRTESFASAGSVDSEESASKRAAASDFHHEAASSIYDGLQKGQDANDIQLELKALTLSSNADGKQVRRAVAVALMRRIASLVEGGKTPKQAVDAVLLPNELLVQRSVLDDKAALKEESIEFLMFLQTDLLHRKDGAKILLHSCFVLVNNDLIESEGVLQWWNDPRSSASEELKTIRSDTQGLVDTLAEDSEDEESEEESDSDSE</sequence>
<organism evidence="13 14">
    <name type="scientific">Polychaeton citri CBS 116435</name>
    <dbReference type="NCBI Taxonomy" id="1314669"/>
    <lineage>
        <taxon>Eukaryota</taxon>
        <taxon>Fungi</taxon>
        <taxon>Dikarya</taxon>
        <taxon>Ascomycota</taxon>
        <taxon>Pezizomycotina</taxon>
        <taxon>Dothideomycetes</taxon>
        <taxon>Dothideomycetidae</taxon>
        <taxon>Capnodiales</taxon>
        <taxon>Capnodiaceae</taxon>
        <taxon>Polychaeton</taxon>
    </lineage>
</organism>
<dbReference type="CDD" id="cd04197">
    <property type="entry name" value="eIF-2B_epsilon_N"/>
    <property type="match status" value="1"/>
</dbReference>
<keyword evidence="4" id="KW-0963">Cytoplasm</keyword>
<comment type="subcellular location">
    <subcellularLocation>
        <location evidence="1">Cytoplasm</location>
        <location evidence="1">Cytosol</location>
    </subcellularLocation>
</comment>
<dbReference type="InterPro" id="IPR005835">
    <property type="entry name" value="NTP_transferase_dom"/>
</dbReference>
<dbReference type="PROSITE" id="PS51363">
    <property type="entry name" value="W2"/>
    <property type="match status" value="1"/>
</dbReference>
<dbReference type="InterPro" id="IPR044123">
    <property type="entry name" value="W2_eIF2B_epsilon"/>
</dbReference>
<dbReference type="Pfam" id="PF02020">
    <property type="entry name" value="W2"/>
    <property type="match status" value="1"/>
</dbReference>
<dbReference type="Gene3D" id="1.25.40.180">
    <property type="match status" value="1"/>
</dbReference>
<dbReference type="PANTHER" id="PTHR45887">
    <property type="entry name" value="TRANSLATION INITIATION FACTOR EIF-2B SUBUNIT EPSILON"/>
    <property type="match status" value="1"/>
</dbReference>
<dbReference type="Pfam" id="PF00483">
    <property type="entry name" value="NTP_transferase"/>
    <property type="match status" value="1"/>
</dbReference>
<dbReference type="InterPro" id="IPR056764">
    <property type="entry name" value="LbH_EIF2B3/5"/>
</dbReference>
<dbReference type="GO" id="GO:0003743">
    <property type="term" value="F:translation initiation factor activity"/>
    <property type="evidence" value="ECO:0007669"/>
    <property type="project" value="UniProtKB-KW"/>
</dbReference>
<feature type="region of interest" description="Disordered" evidence="11">
    <location>
        <begin position="431"/>
        <end position="467"/>
    </location>
</feature>
<feature type="domain" description="W2" evidence="12">
    <location>
        <begin position="533"/>
        <end position="708"/>
    </location>
</feature>
<evidence type="ECO:0000256" key="2">
    <source>
        <dbReference type="ARBA" id="ARBA00007878"/>
    </source>
</evidence>
<evidence type="ECO:0000256" key="8">
    <source>
        <dbReference type="ARBA" id="ARBA00044144"/>
    </source>
</evidence>
<protein>
    <recommendedName>
        <fullName evidence="3">Mannose-1-phosphate guanyltransferase</fullName>
    </recommendedName>
    <alternativeName>
        <fullName evidence="7">GDP-mannose pyrophosphorylase</fullName>
    </alternativeName>
    <alternativeName>
        <fullName evidence="6">GTP-mannose-1-phosphate guanylyltransferase</fullName>
    </alternativeName>
    <alternativeName>
        <fullName evidence="8">Translation initiation factor eIF2B subunit epsilon</fullName>
    </alternativeName>
    <alternativeName>
        <fullName evidence="9">eIF2B GDP-GTP exchange factor subunit epsilon</fullName>
    </alternativeName>
</protein>
<dbReference type="PANTHER" id="PTHR45887:SF1">
    <property type="entry name" value="TRANSLATION INITIATION FACTOR EIF-2B SUBUNIT EPSILON"/>
    <property type="match status" value="1"/>
</dbReference>
<evidence type="ECO:0000313" key="13">
    <source>
        <dbReference type="EMBL" id="KAF2722348.1"/>
    </source>
</evidence>
<dbReference type="InterPro" id="IPR051956">
    <property type="entry name" value="eIF2B_epsilon"/>
</dbReference>
<feature type="region of interest" description="Disordered" evidence="11">
    <location>
        <begin position="681"/>
        <end position="716"/>
    </location>
</feature>
<evidence type="ECO:0000256" key="10">
    <source>
        <dbReference type="ARBA" id="ARBA00046432"/>
    </source>
</evidence>
<dbReference type="Gene3D" id="3.90.550.10">
    <property type="entry name" value="Spore Coat Polysaccharide Biosynthesis Protein SpsA, Chain A"/>
    <property type="match status" value="1"/>
</dbReference>
<dbReference type="InterPro" id="IPR003307">
    <property type="entry name" value="W2_domain"/>
</dbReference>
<comment type="similarity">
    <text evidence="2">Belongs to the eIF-2B gamma/epsilon subunits family.</text>
</comment>
<evidence type="ECO:0000256" key="7">
    <source>
        <dbReference type="ARBA" id="ARBA00031190"/>
    </source>
</evidence>
<proteinExistence type="inferred from homology"/>
<dbReference type="GO" id="GO:0005085">
    <property type="term" value="F:guanyl-nucleotide exchange factor activity"/>
    <property type="evidence" value="ECO:0007669"/>
    <property type="project" value="InterPro"/>
</dbReference>
<dbReference type="InterPro" id="IPR016024">
    <property type="entry name" value="ARM-type_fold"/>
</dbReference>
<feature type="region of interest" description="Disordered" evidence="11">
    <location>
        <begin position="511"/>
        <end position="537"/>
    </location>
</feature>
<dbReference type="SUPFAM" id="SSF48371">
    <property type="entry name" value="ARM repeat"/>
    <property type="match status" value="1"/>
</dbReference>
<dbReference type="EMBL" id="MU003783">
    <property type="protein sequence ID" value="KAF2722348.1"/>
    <property type="molecule type" value="Genomic_DNA"/>
</dbReference>
<keyword evidence="14" id="KW-1185">Reference proteome</keyword>
<comment type="subunit">
    <text evidence="10">Component of the translation initiation factor 2B (eIF2B) complex which is a heterodecamer of two sets of five different subunits: alpha, beta, gamma, delta and epsilon. Subunits alpha, beta and delta comprise a regulatory subcomplex and subunits epsilon and gamma comprise a catalytic subcomplex. Within the complex, the hexameric regulatory complex resides at the center, with the two heterodimeric catalytic subcomplexes bound on opposite sides.</text>
</comment>
<dbReference type="GO" id="GO:0005829">
    <property type="term" value="C:cytosol"/>
    <property type="evidence" value="ECO:0007669"/>
    <property type="project" value="UniProtKB-SubCell"/>
</dbReference>
<dbReference type="GO" id="GO:0031369">
    <property type="term" value="F:translation initiation factor binding"/>
    <property type="evidence" value="ECO:0007669"/>
    <property type="project" value="InterPro"/>
</dbReference>
<dbReference type="Pfam" id="PF25084">
    <property type="entry name" value="LbH_EIF2B"/>
    <property type="match status" value="1"/>
</dbReference>
<dbReference type="FunFam" id="3.90.550.10:FF:000066">
    <property type="entry name" value="Translation initiation factor eIF-2B subunit epsilon"/>
    <property type="match status" value="1"/>
</dbReference>
<feature type="compositionally biased region" description="Acidic residues" evidence="11">
    <location>
        <begin position="456"/>
        <end position="467"/>
    </location>
</feature>
<dbReference type="SUPFAM" id="SSF53448">
    <property type="entry name" value="Nucleotide-diphospho-sugar transferases"/>
    <property type="match status" value="1"/>
</dbReference>